<keyword evidence="1" id="KW-0472">Membrane</keyword>
<geneLocation type="plasmid" evidence="2 3">
    <name>unnamed1</name>
</geneLocation>
<evidence type="ECO:0000256" key="1">
    <source>
        <dbReference type="SAM" id="Phobius"/>
    </source>
</evidence>
<keyword evidence="1" id="KW-1133">Transmembrane helix</keyword>
<dbReference type="KEGG" id="mflu:HZU40_33900"/>
<dbReference type="RefSeq" id="WP_187099618.1">
    <property type="nucleotide sequence ID" value="NZ_CP059895.1"/>
</dbReference>
<evidence type="ECO:0000313" key="2">
    <source>
        <dbReference type="EMBL" id="QNJ96528.1"/>
    </source>
</evidence>
<evidence type="ECO:0000313" key="3">
    <source>
        <dbReference type="Proteomes" id="UP000515498"/>
    </source>
</evidence>
<feature type="transmembrane region" description="Helical" evidence="1">
    <location>
        <begin position="433"/>
        <end position="451"/>
    </location>
</feature>
<feature type="transmembrane region" description="Helical" evidence="1">
    <location>
        <begin position="394"/>
        <end position="413"/>
    </location>
</feature>
<proteinExistence type="predicted"/>
<dbReference type="Proteomes" id="UP000515498">
    <property type="component" value="Plasmid unnamed1"/>
</dbReference>
<feature type="transmembrane region" description="Helical" evidence="1">
    <location>
        <begin position="106"/>
        <end position="129"/>
    </location>
</feature>
<accession>A0A7G8PQB2</accession>
<feature type="transmembrane region" description="Helical" evidence="1">
    <location>
        <begin position="75"/>
        <end position="94"/>
    </location>
</feature>
<organism evidence="2 3">
    <name type="scientific">Mycolicibacterium fluoranthenivorans</name>
    <dbReference type="NCBI Taxonomy" id="258505"/>
    <lineage>
        <taxon>Bacteria</taxon>
        <taxon>Bacillati</taxon>
        <taxon>Actinomycetota</taxon>
        <taxon>Actinomycetes</taxon>
        <taxon>Mycobacteriales</taxon>
        <taxon>Mycobacteriaceae</taxon>
        <taxon>Mycolicibacterium</taxon>
    </lineage>
</organism>
<keyword evidence="2" id="KW-0614">Plasmid</keyword>
<dbReference type="AlphaFoldDB" id="A0A7G8PQB2"/>
<feature type="transmembrane region" description="Helical" evidence="1">
    <location>
        <begin position="301"/>
        <end position="323"/>
    </location>
</feature>
<dbReference type="EMBL" id="CP059895">
    <property type="protein sequence ID" value="QNJ96528.1"/>
    <property type="molecule type" value="Genomic_DNA"/>
</dbReference>
<reference evidence="2 3" key="1">
    <citation type="submission" date="2020-07" db="EMBL/GenBank/DDBJ databases">
        <title>Draft genome sequence of four isobutane-metabolizing strains capable of cometabolically degrading diverse ether contaminants.</title>
        <authorList>
            <person name="Chen W."/>
            <person name="Faulkner N."/>
            <person name="Smith C."/>
            <person name="Hyman M."/>
        </authorList>
    </citation>
    <scope>NUCLEOTIDE SEQUENCE [LARGE SCALE GENOMIC DNA]</scope>
    <source>
        <strain evidence="2 3">2A</strain>
        <plasmid evidence="2 3">unnamed1</plasmid>
    </source>
</reference>
<sequence>MTAPSVQILAHGLGGSTDLPIPLAYALVAAAWALSISFAVLVFAWRTPRLRADTPGLPLPGWVNAFAVSPLVRRALAAAGLALTAWVLLAGLFGPQQTSRNALPTTFYTLLWVGVVASSVLFGPVWKLISPVRAAHRVMCRATGRRPEQGWVTYPEKLGYWPGAVGLFAFVWLELTSPNPGSVTAVLTWSAVYLVITTAGTIVCGTRWCEQADPFEVYSSLVAKLSVVGAGRAPGTYVLRMPLNNLQATNIGIGSVAVAAVLLGSTAFDSFSGQPRWRNFVDSVTAGHTLSGWTATGVRSLGMLALILFVGVTFTLASSAVPKLPRVERVKLPRLLVPSLTPIIVGYIFAHYLTFLVEKGQSAVMLLMDPFARGWNPLGLAHHDVVYFLSTHPTLLATLKVTFVIAGHILGVLAAHDRSLRVLPKRHQLTGQVALLMTMVMYTCGGLYLLFGG</sequence>
<feature type="transmembrane region" description="Helical" evidence="1">
    <location>
        <begin position="335"/>
        <end position="357"/>
    </location>
</feature>
<feature type="transmembrane region" description="Helical" evidence="1">
    <location>
        <begin position="248"/>
        <end position="268"/>
    </location>
</feature>
<keyword evidence="1" id="KW-0812">Transmembrane</keyword>
<protein>
    <recommendedName>
        <fullName evidence="4">Fenitrothion hydrolase</fullName>
    </recommendedName>
</protein>
<gene>
    <name evidence="2" type="ORF">HZU40_33900</name>
</gene>
<evidence type="ECO:0008006" key="4">
    <source>
        <dbReference type="Google" id="ProtNLM"/>
    </source>
</evidence>
<feature type="transmembrane region" description="Helical" evidence="1">
    <location>
        <begin position="23"/>
        <end position="45"/>
    </location>
</feature>
<name>A0A7G8PQB2_9MYCO</name>